<dbReference type="SUPFAM" id="SSF56112">
    <property type="entry name" value="Protein kinase-like (PK-like)"/>
    <property type="match status" value="1"/>
</dbReference>
<organism evidence="2 3">
    <name type="scientific">Armatimonas rosea</name>
    <dbReference type="NCBI Taxonomy" id="685828"/>
    <lineage>
        <taxon>Bacteria</taxon>
        <taxon>Bacillati</taxon>
        <taxon>Armatimonadota</taxon>
        <taxon>Armatimonadia</taxon>
        <taxon>Armatimonadales</taxon>
        <taxon>Armatimonadaceae</taxon>
        <taxon>Armatimonas</taxon>
    </lineage>
</organism>
<name>A0A7W9SY19_ARMRO</name>
<evidence type="ECO:0000313" key="3">
    <source>
        <dbReference type="Proteomes" id="UP000520814"/>
    </source>
</evidence>
<protein>
    <recommendedName>
        <fullName evidence="1">Aminoglycoside phosphotransferase domain-containing protein</fullName>
    </recommendedName>
</protein>
<proteinExistence type="predicted"/>
<evidence type="ECO:0000259" key="1">
    <source>
        <dbReference type="Pfam" id="PF01636"/>
    </source>
</evidence>
<feature type="domain" description="Aminoglycoside phosphotransferase" evidence="1">
    <location>
        <begin position="188"/>
        <end position="404"/>
    </location>
</feature>
<dbReference type="Pfam" id="PF01636">
    <property type="entry name" value="APH"/>
    <property type="match status" value="1"/>
</dbReference>
<sequence length="470" mass="53450">METYSTLLVRRDTKDSPPQIFMEPGPSGWRLPVFVPQQDIYNTDIQTANTLVDQQLGIAVVTLQALRLPEPTIGGPLNIYVMEMRLTDDSQNSQAPLRDGKWFGQEALREVEFALPKERAVLTAWLKEAQGENLPSLRLPWWQEGWFEETALNLKNHALELGRTILAPVEQVRSASTSALLRVLTEQGFLYLKAVAPPFALKEVALTMKLAERDPLHLPVVLAAERDRLLLADFGKHRPLGSEIALEQWEEIIRFYAQLQTSSVSSVPEWLSLGCADLRTNHIATHLEELIAQVPERLHGLSQQLSIEELAQLRTLVNPLRDMCRELSDYGIPDALEHRDLHAGNVAVHEGGFLIYDWSHACVTYPFYGFGSLFLDDDWFPQQPELVSDLRDAYLDTWTQYAPLPRLQAAFELWGRLRPLFLAAHQSHVVASYQERLGGESNSYVAETATGNALQYMQWWLSNHWRNLLK</sequence>
<dbReference type="InterPro" id="IPR002575">
    <property type="entry name" value="Aminoglycoside_PTrfase"/>
</dbReference>
<dbReference type="Gene3D" id="3.90.1200.10">
    <property type="match status" value="1"/>
</dbReference>
<accession>A0A7W9SY19</accession>
<evidence type="ECO:0000313" key="2">
    <source>
        <dbReference type="EMBL" id="MBB6054013.1"/>
    </source>
</evidence>
<dbReference type="RefSeq" id="WP_184204098.1">
    <property type="nucleotide sequence ID" value="NZ_JACHGW010000012.1"/>
</dbReference>
<keyword evidence="3" id="KW-1185">Reference proteome</keyword>
<dbReference type="AlphaFoldDB" id="A0A7W9SY19"/>
<dbReference type="InterPro" id="IPR011009">
    <property type="entry name" value="Kinase-like_dom_sf"/>
</dbReference>
<gene>
    <name evidence="2" type="ORF">HNQ39_005860</name>
</gene>
<dbReference type="EMBL" id="JACHGW010000012">
    <property type="protein sequence ID" value="MBB6054013.1"/>
    <property type="molecule type" value="Genomic_DNA"/>
</dbReference>
<comment type="caution">
    <text evidence="2">The sequence shown here is derived from an EMBL/GenBank/DDBJ whole genome shotgun (WGS) entry which is preliminary data.</text>
</comment>
<reference evidence="2 3" key="1">
    <citation type="submission" date="2020-08" db="EMBL/GenBank/DDBJ databases">
        <title>Genomic Encyclopedia of Type Strains, Phase IV (KMG-IV): sequencing the most valuable type-strain genomes for metagenomic binning, comparative biology and taxonomic classification.</title>
        <authorList>
            <person name="Goeker M."/>
        </authorList>
    </citation>
    <scope>NUCLEOTIDE SEQUENCE [LARGE SCALE GENOMIC DNA]</scope>
    <source>
        <strain evidence="2 3">DSM 23562</strain>
    </source>
</reference>
<dbReference type="Proteomes" id="UP000520814">
    <property type="component" value="Unassembled WGS sequence"/>
</dbReference>